<evidence type="ECO:0000313" key="5">
    <source>
        <dbReference type="EMBL" id="MBE1423654.1"/>
    </source>
</evidence>
<protein>
    <recommendedName>
        <fullName evidence="1">diguanylate cyclase</fullName>
        <ecNumber evidence="1">2.7.7.65</ecNumber>
    </recommendedName>
</protein>
<feature type="region of interest" description="Disordered" evidence="3">
    <location>
        <begin position="411"/>
        <end position="438"/>
    </location>
</feature>
<dbReference type="CDD" id="cd01949">
    <property type="entry name" value="GGDEF"/>
    <property type="match status" value="1"/>
</dbReference>
<dbReference type="InterPro" id="IPR050469">
    <property type="entry name" value="Diguanylate_Cyclase"/>
</dbReference>
<organism evidence="5 6">
    <name type="scientific">Desulfomicrobium macestii</name>
    <dbReference type="NCBI Taxonomy" id="90731"/>
    <lineage>
        <taxon>Bacteria</taxon>
        <taxon>Pseudomonadati</taxon>
        <taxon>Thermodesulfobacteriota</taxon>
        <taxon>Desulfovibrionia</taxon>
        <taxon>Desulfovibrionales</taxon>
        <taxon>Desulfomicrobiaceae</taxon>
        <taxon>Desulfomicrobium</taxon>
    </lineage>
</organism>
<accession>A0ABR9GYZ3</accession>
<dbReference type="SMART" id="SM00267">
    <property type="entry name" value="GGDEF"/>
    <property type="match status" value="1"/>
</dbReference>
<feature type="domain" description="GGDEF" evidence="4">
    <location>
        <begin position="285"/>
        <end position="420"/>
    </location>
</feature>
<dbReference type="PROSITE" id="PS50887">
    <property type="entry name" value="GGDEF"/>
    <property type="match status" value="1"/>
</dbReference>
<gene>
    <name evidence="5" type="ORF">H4684_000275</name>
</gene>
<dbReference type="Gene3D" id="3.30.450.40">
    <property type="match status" value="1"/>
</dbReference>
<sequence length="438" mass="48528">MPRGQNTLLTELKSLVSAIEASARAGNSVALKAHLKELVAWARQLILRVPLSSSTSTQAQTQEIEGLKRRLRASKTSFDSMISAYKAILDAFETFRGTVDLVQQTKRLEELPATLDAIRGLRNLHTLHVVLDYDLFERRIPKGVGRASAATIRDRLKQFSPSPHAPRLFLGEVGQIENPGFFLGLEEDPPSGSCFIFALGHKYVHSKIIGVVAAYDPDPTRYAPDKATDFLSHFCNILACTLITALEHAQLEELTVRDALTGVNNRTYLERHAGRILDFAARKNLPVHLLFIDLNGFKAVNDTLGHEAGDAILVEVARSIKAMIRKYDIFVRLGGDEFVILLPDTDGDMTRTFVNRLRRTLADIDVSRVCSLDTDLRISASVGAALHQPHQSLESLIKAADLHMYKNKTLSREDPAARQDAPIPKTASQPARTSHHHD</sequence>
<proteinExistence type="predicted"/>
<dbReference type="Pfam" id="PF00990">
    <property type="entry name" value="GGDEF"/>
    <property type="match status" value="1"/>
</dbReference>
<dbReference type="InterPro" id="IPR000160">
    <property type="entry name" value="GGDEF_dom"/>
</dbReference>
<dbReference type="RefSeq" id="WP_192622577.1">
    <property type="nucleotide sequence ID" value="NZ_JADBGG010000002.1"/>
</dbReference>
<dbReference type="InterPro" id="IPR043128">
    <property type="entry name" value="Rev_trsase/Diguanyl_cyclase"/>
</dbReference>
<dbReference type="SUPFAM" id="SSF55073">
    <property type="entry name" value="Nucleotide cyclase"/>
    <property type="match status" value="1"/>
</dbReference>
<comment type="caution">
    <text evidence="5">The sequence shown here is derived from an EMBL/GenBank/DDBJ whole genome shotgun (WGS) entry which is preliminary data.</text>
</comment>
<dbReference type="NCBIfam" id="TIGR00254">
    <property type="entry name" value="GGDEF"/>
    <property type="match status" value="1"/>
</dbReference>
<dbReference type="InterPro" id="IPR029016">
    <property type="entry name" value="GAF-like_dom_sf"/>
</dbReference>
<evidence type="ECO:0000313" key="6">
    <source>
        <dbReference type="Proteomes" id="UP000639010"/>
    </source>
</evidence>
<dbReference type="InterPro" id="IPR029787">
    <property type="entry name" value="Nucleotide_cyclase"/>
</dbReference>
<dbReference type="Proteomes" id="UP000639010">
    <property type="component" value="Unassembled WGS sequence"/>
</dbReference>
<dbReference type="Gene3D" id="3.30.70.270">
    <property type="match status" value="1"/>
</dbReference>
<dbReference type="PANTHER" id="PTHR45138">
    <property type="entry name" value="REGULATORY COMPONENTS OF SENSORY TRANSDUCTION SYSTEM"/>
    <property type="match status" value="1"/>
</dbReference>
<evidence type="ECO:0000256" key="2">
    <source>
        <dbReference type="ARBA" id="ARBA00034247"/>
    </source>
</evidence>
<reference evidence="5 6" key="1">
    <citation type="submission" date="2020-10" db="EMBL/GenBank/DDBJ databases">
        <title>Genomic Encyclopedia of Type Strains, Phase IV (KMG-IV): sequencing the most valuable type-strain genomes for metagenomic binning, comparative biology and taxonomic classification.</title>
        <authorList>
            <person name="Goeker M."/>
        </authorList>
    </citation>
    <scope>NUCLEOTIDE SEQUENCE [LARGE SCALE GENOMIC DNA]</scope>
    <source>
        <strain evidence="5 6">DSM 4194</strain>
    </source>
</reference>
<comment type="catalytic activity">
    <reaction evidence="2">
        <text>2 GTP = 3',3'-c-di-GMP + 2 diphosphate</text>
        <dbReference type="Rhea" id="RHEA:24898"/>
        <dbReference type="ChEBI" id="CHEBI:33019"/>
        <dbReference type="ChEBI" id="CHEBI:37565"/>
        <dbReference type="ChEBI" id="CHEBI:58805"/>
        <dbReference type="EC" id="2.7.7.65"/>
    </reaction>
</comment>
<evidence type="ECO:0000259" key="4">
    <source>
        <dbReference type="PROSITE" id="PS50887"/>
    </source>
</evidence>
<evidence type="ECO:0000256" key="3">
    <source>
        <dbReference type="SAM" id="MobiDB-lite"/>
    </source>
</evidence>
<dbReference type="PANTHER" id="PTHR45138:SF9">
    <property type="entry name" value="DIGUANYLATE CYCLASE DGCM-RELATED"/>
    <property type="match status" value="1"/>
</dbReference>
<evidence type="ECO:0000256" key="1">
    <source>
        <dbReference type="ARBA" id="ARBA00012528"/>
    </source>
</evidence>
<dbReference type="EMBL" id="JADBGG010000002">
    <property type="protein sequence ID" value="MBE1423654.1"/>
    <property type="molecule type" value="Genomic_DNA"/>
</dbReference>
<name>A0ABR9GYZ3_9BACT</name>
<dbReference type="EC" id="2.7.7.65" evidence="1"/>
<keyword evidence="6" id="KW-1185">Reference proteome</keyword>